<name>X0Y2W2_9ZZZZ</name>
<proteinExistence type="predicted"/>
<gene>
    <name evidence="1" type="ORF">S01H1_77287</name>
</gene>
<comment type="caution">
    <text evidence="1">The sequence shown here is derived from an EMBL/GenBank/DDBJ whole genome shotgun (WGS) entry which is preliminary data.</text>
</comment>
<dbReference type="AlphaFoldDB" id="X0Y2W2"/>
<accession>X0Y2W2</accession>
<organism evidence="1">
    <name type="scientific">marine sediment metagenome</name>
    <dbReference type="NCBI Taxonomy" id="412755"/>
    <lineage>
        <taxon>unclassified sequences</taxon>
        <taxon>metagenomes</taxon>
        <taxon>ecological metagenomes</taxon>
    </lineage>
</organism>
<feature type="non-terminal residue" evidence="1">
    <location>
        <position position="1"/>
    </location>
</feature>
<dbReference type="EMBL" id="BARS01051934">
    <property type="protein sequence ID" value="GAG50030.1"/>
    <property type="molecule type" value="Genomic_DNA"/>
</dbReference>
<protein>
    <submittedName>
        <fullName evidence="1">Uncharacterized protein</fullName>
    </submittedName>
</protein>
<reference evidence="1" key="1">
    <citation type="journal article" date="2014" name="Front. Microbiol.">
        <title>High frequency of phylogenetically diverse reductive dehalogenase-homologous genes in deep subseafloor sedimentary metagenomes.</title>
        <authorList>
            <person name="Kawai M."/>
            <person name="Futagami T."/>
            <person name="Toyoda A."/>
            <person name="Takaki Y."/>
            <person name="Nishi S."/>
            <person name="Hori S."/>
            <person name="Arai W."/>
            <person name="Tsubouchi T."/>
            <person name="Morono Y."/>
            <person name="Uchiyama I."/>
            <person name="Ito T."/>
            <person name="Fujiyama A."/>
            <person name="Inagaki F."/>
            <person name="Takami H."/>
        </authorList>
    </citation>
    <scope>NUCLEOTIDE SEQUENCE</scope>
    <source>
        <strain evidence="1">Expedition CK06-06</strain>
    </source>
</reference>
<sequence>WETNTDDELIKDTRWYWKFDSVVKGRALVSVAFPMGLGSSHWIYWTDQNAPPWGIGIWFNLYLVKEDFDPETITWENQPADGNQELIDAVLAHSAESGKTGYGSGYYKSTGFALIGAVDIGSIADGADTDYYGVSLQIYQAVSPSPDGYWRFVNTSVNDPMKYIVKTGA</sequence>
<evidence type="ECO:0000313" key="1">
    <source>
        <dbReference type="EMBL" id="GAG50030.1"/>
    </source>
</evidence>